<dbReference type="RefSeq" id="WP_380793478.1">
    <property type="nucleotide sequence ID" value="NZ_JBHTKR010000006.1"/>
</dbReference>
<comment type="caution">
    <text evidence="7">The sequence shown here is derived from an EMBL/GenBank/DDBJ whole genome shotgun (WGS) entry which is preliminary data.</text>
</comment>
<organism evidence="7 8">
    <name type="scientific">Seohaeicola saemankumensis</name>
    <dbReference type="NCBI Taxonomy" id="481181"/>
    <lineage>
        <taxon>Bacteria</taxon>
        <taxon>Pseudomonadati</taxon>
        <taxon>Pseudomonadota</taxon>
        <taxon>Alphaproteobacteria</taxon>
        <taxon>Rhodobacterales</taxon>
        <taxon>Roseobacteraceae</taxon>
        <taxon>Seohaeicola</taxon>
    </lineage>
</organism>
<dbReference type="PANTHER" id="PTHR33529:SF6">
    <property type="entry name" value="YJGP_YJGQ FAMILY PERMEASE"/>
    <property type="match status" value="1"/>
</dbReference>
<dbReference type="InterPro" id="IPR030922">
    <property type="entry name" value="LptF"/>
</dbReference>
<gene>
    <name evidence="7" type="primary">lptF</name>
    <name evidence="7" type="ORF">ACFQ3C_15035</name>
</gene>
<feature type="transmembrane region" description="Helical" evidence="6">
    <location>
        <begin position="280"/>
        <end position="299"/>
    </location>
</feature>
<accession>A0ABW3TJ03</accession>
<dbReference type="Pfam" id="PF03739">
    <property type="entry name" value="LptF_LptG"/>
    <property type="match status" value="1"/>
</dbReference>
<dbReference type="Proteomes" id="UP001597151">
    <property type="component" value="Unassembled WGS sequence"/>
</dbReference>
<evidence type="ECO:0000256" key="6">
    <source>
        <dbReference type="SAM" id="Phobius"/>
    </source>
</evidence>
<reference evidence="8" key="1">
    <citation type="journal article" date="2019" name="Int. J. Syst. Evol. Microbiol.">
        <title>The Global Catalogue of Microorganisms (GCM) 10K type strain sequencing project: providing services to taxonomists for standard genome sequencing and annotation.</title>
        <authorList>
            <consortium name="The Broad Institute Genomics Platform"/>
            <consortium name="The Broad Institute Genome Sequencing Center for Infectious Disease"/>
            <person name="Wu L."/>
            <person name="Ma J."/>
        </authorList>
    </citation>
    <scope>NUCLEOTIDE SEQUENCE [LARGE SCALE GENOMIC DNA]</scope>
    <source>
        <strain evidence="8">CCUG 55328</strain>
    </source>
</reference>
<keyword evidence="4 6" id="KW-1133">Transmembrane helix</keyword>
<dbReference type="InterPro" id="IPR005495">
    <property type="entry name" value="LptG/LptF_permease"/>
</dbReference>
<sequence>MARFDRYLLSQMMVLFGFFALILVSIYWINQAVRLFDRLVGDGQSAMVFVEFSLLTLPNVIRLVLPVAAFAGAVYVTNRLSNESELVVMQATGFSPWRLARPVAIYGGIVALMMSVLTHVLVPASLEEMKKRESELSQNVTAKLLTEGTFLHPSAGITFYIREITPEGALRDVYLSDRSRPDRAMTYTASEAFLVNDDKGTRLVMVDGLSQAYFQQSTRLFTTHFADFTYDISGLLASPRGHVREVRHVGSWELMTDPDGVAALTGQSLGFVLDELHGRFNQPLMALAAALIGFSSLLVGGFSRFGVWKQIVGALVLLVLVKLIEGLVTDPVRSNPALWPLVYAPALSGMLMAMALLAWSARPRRRRLVPPAAPDEVTA</sequence>
<keyword evidence="2" id="KW-1003">Cell membrane</keyword>
<feature type="transmembrane region" description="Helical" evidence="6">
    <location>
        <begin position="7"/>
        <end position="29"/>
    </location>
</feature>
<feature type="transmembrane region" description="Helical" evidence="6">
    <location>
        <begin position="341"/>
        <end position="359"/>
    </location>
</feature>
<feature type="transmembrane region" description="Helical" evidence="6">
    <location>
        <begin position="60"/>
        <end position="78"/>
    </location>
</feature>
<comment type="subcellular location">
    <subcellularLocation>
        <location evidence="1">Cell membrane</location>
        <topology evidence="1">Multi-pass membrane protein</topology>
    </subcellularLocation>
</comment>
<protein>
    <submittedName>
        <fullName evidence="7">LPS export ABC transporter permease LptF</fullName>
    </submittedName>
</protein>
<dbReference type="EMBL" id="JBHTKR010000006">
    <property type="protein sequence ID" value="MFD1195986.1"/>
    <property type="molecule type" value="Genomic_DNA"/>
</dbReference>
<evidence type="ECO:0000313" key="8">
    <source>
        <dbReference type="Proteomes" id="UP001597151"/>
    </source>
</evidence>
<evidence type="ECO:0000256" key="2">
    <source>
        <dbReference type="ARBA" id="ARBA00022475"/>
    </source>
</evidence>
<dbReference type="NCBIfam" id="TIGR04407">
    <property type="entry name" value="LptF_YjgP"/>
    <property type="match status" value="1"/>
</dbReference>
<evidence type="ECO:0000256" key="5">
    <source>
        <dbReference type="ARBA" id="ARBA00023136"/>
    </source>
</evidence>
<keyword evidence="5 6" id="KW-0472">Membrane</keyword>
<evidence type="ECO:0000313" key="7">
    <source>
        <dbReference type="EMBL" id="MFD1195986.1"/>
    </source>
</evidence>
<dbReference type="PANTHER" id="PTHR33529">
    <property type="entry name" value="SLR0882 PROTEIN-RELATED"/>
    <property type="match status" value="1"/>
</dbReference>
<keyword evidence="8" id="KW-1185">Reference proteome</keyword>
<evidence type="ECO:0000256" key="3">
    <source>
        <dbReference type="ARBA" id="ARBA00022692"/>
    </source>
</evidence>
<feature type="transmembrane region" description="Helical" evidence="6">
    <location>
        <begin position="311"/>
        <end position="329"/>
    </location>
</feature>
<evidence type="ECO:0000256" key="4">
    <source>
        <dbReference type="ARBA" id="ARBA00022989"/>
    </source>
</evidence>
<keyword evidence="3 6" id="KW-0812">Transmembrane</keyword>
<name>A0ABW3TJ03_9RHOB</name>
<evidence type="ECO:0000256" key="1">
    <source>
        <dbReference type="ARBA" id="ARBA00004651"/>
    </source>
</evidence>
<proteinExistence type="predicted"/>
<feature type="transmembrane region" description="Helical" evidence="6">
    <location>
        <begin position="99"/>
        <end position="122"/>
    </location>
</feature>